<dbReference type="InterPro" id="IPR035919">
    <property type="entry name" value="EAL_sf"/>
</dbReference>
<name>A0A5J6WQ17_MORMI</name>
<feature type="transmembrane region" description="Helical" evidence="1">
    <location>
        <begin position="7"/>
        <end position="27"/>
    </location>
</feature>
<keyword evidence="1" id="KW-0472">Membrane</keyword>
<keyword evidence="1" id="KW-0812">Transmembrane</keyword>
<dbReference type="InterPro" id="IPR000160">
    <property type="entry name" value="GGDEF_dom"/>
</dbReference>
<gene>
    <name evidence="4" type="ORF">FR932_09675</name>
</gene>
<dbReference type="PROSITE" id="PS50887">
    <property type="entry name" value="GGDEF"/>
    <property type="match status" value="1"/>
</dbReference>
<dbReference type="SMART" id="SM00052">
    <property type="entry name" value="EAL"/>
    <property type="match status" value="1"/>
</dbReference>
<dbReference type="InterPro" id="IPR052155">
    <property type="entry name" value="Biofilm_reg_signaling"/>
</dbReference>
<dbReference type="CDD" id="cd01948">
    <property type="entry name" value="EAL"/>
    <property type="match status" value="1"/>
</dbReference>
<dbReference type="NCBIfam" id="TIGR00254">
    <property type="entry name" value="GGDEF"/>
    <property type="match status" value="1"/>
</dbReference>
<feature type="domain" description="EAL" evidence="2">
    <location>
        <begin position="535"/>
        <end position="790"/>
    </location>
</feature>
<evidence type="ECO:0000313" key="4">
    <source>
        <dbReference type="EMBL" id="QFI40256.1"/>
    </source>
</evidence>
<accession>A0A5J6WQ17</accession>
<dbReference type="PROSITE" id="PS50883">
    <property type="entry name" value="EAL"/>
    <property type="match status" value="1"/>
</dbReference>
<dbReference type="EMBL" id="CP044399">
    <property type="protein sequence ID" value="QFI40256.1"/>
    <property type="molecule type" value="Genomic_DNA"/>
</dbReference>
<evidence type="ECO:0000259" key="3">
    <source>
        <dbReference type="PROSITE" id="PS50887"/>
    </source>
</evidence>
<organism evidence="4 5">
    <name type="scientific">Moritella marina ATCC 15381</name>
    <dbReference type="NCBI Taxonomy" id="1202962"/>
    <lineage>
        <taxon>Bacteria</taxon>
        <taxon>Pseudomonadati</taxon>
        <taxon>Pseudomonadota</taxon>
        <taxon>Gammaproteobacteria</taxon>
        <taxon>Alteromonadales</taxon>
        <taxon>Moritellaceae</taxon>
        <taxon>Moritella</taxon>
    </lineage>
</organism>
<dbReference type="CDD" id="cd01949">
    <property type="entry name" value="GGDEF"/>
    <property type="match status" value="1"/>
</dbReference>
<sequence>MKLSVKINFILLPVMLIIFSIGGIFSYNSQKAQILSSLSDKIKYELKYISEDLNEAIHEFNLLSKIFLSSPSTQSYLNSIRFGNNNHYANQNLTRGIRQIELRHGYITSFGLIDANKQELFLYDVLNPFSSIEVSKSLNTHLSYINKSIQTQGVTQINPVIYEHRTTADGFDELTLIRTFSPDQPISITSFSQGHTIYTAIITIRLKHKGAYLRVLQTVFDDNVKLSLLSSGSSQTMEGETELTMLPKPDYGYQLVSELWSIMILLPRSYLNTLYRPHQILFFSIVLSVTLFSFFFLKGLIVKSIITPVVRLTKQVESTEIGGKINIERAQANDEVAVLSNKYLDLIMELDDLVKHDHLTGLINRNKFNKALKYLIKDGIEHHKKIAVLYFDLDNFKHVNDRFGHYIGDELLKAFSVRVNEYLAYRAEGFNINNNVIFARMSGDEFTIILPDITDIKEVEIVTKNLISLFDDGFKLDEMVFDIGISIGAAIFPNDAIDVPSILKKADIAMYSAKRFRQSYVQFYTSKLSYQIERQGRITESLKTALRRNEFYLVYMPIYDCSTGLVDGCEVLLRVSSKDLAAYGPEEFIPVAEQSGLIKGIDYWVIESAIKQLSIWRKQLDFVGVFAINFSSWELKNPDFVDKVASLLAFYDVPAHCIELEITETCFVPDDHRSIAMLSKLHNLGVRLSLDDFGTGFTAFSQLIDYPLDTLKVDRMFINAIDSGESEDKPLVDIIVEIAKLYNLNVVAEGIETKAQLTHVRDLGCHQAQGFLLSKPLTKNDFVALWTSEKQVIESPLTGIECGQTE</sequence>
<dbReference type="Pfam" id="PF00563">
    <property type="entry name" value="EAL"/>
    <property type="match status" value="1"/>
</dbReference>
<dbReference type="InterPro" id="IPR029787">
    <property type="entry name" value="Nucleotide_cyclase"/>
</dbReference>
<evidence type="ECO:0000256" key="1">
    <source>
        <dbReference type="SAM" id="Phobius"/>
    </source>
</evidence>
<dbReference type="SMART" id="SM00267">
    <property type="entry name" value="GGDEF"/>
    <property type="match status" value="1"/>
</dbReference>
<dbReference type="InterPro" id="IPR001633">
    <property type="entry name" value="EAL_dom"/>
</dbReference>
<evidence type="ECO:0000313" key="5">
    <source>
        <dbReference type="Proteomes" id="UP000327424"/>
    </source>
</evidence>
<dbReference type="Proteomes" id="UP000327424">
    <property type="component" value="Chromosome"/>
</dbReference>
<proteinExistence type="predicted"/>
<dbReference type="AlphaFoldDB" id="A0A5J6WQ17"/>
<dbReference type="Gene3D" id="3.30.70.270">
    <property type="match status" value="1"/>
</dbReference>
<dbReference type="InterPro" id="IPR043128">
    <property type="entry name" value="Rev_trsase/Diguanyl_cyclase"/>
</dbReference>
<dbReference type="Gene3D" id="3.20.20.450">
    <property type="entry name" value="EAL domain"/>
    <property type="match status" value="1"/>
</dbReference>
<evidence type="ECO:0000259" key="2">
    <source>
        <dbReference type="PROSITE" id="PS50883"/>
    </source>
</evidence>
<dbReference type="PANTHER" id="PTHR44757">
    <property type="entry name" value="DIGUANYLATE CYCLASE DGCP"/>
    <property type="match status" value="1"/>
</dbReference>
<dbReference type="PANTHER" id="PTHR44757:SF2">
    <property type="entry name" value="BIOFILM ARCHITECTURE MAINTENANCE PROTEIN MBAA"/>
    <property type="match status" value="1"/>
</dbReference>
<dbReference type="SUPFAM" id="SSF55073">
    <property type="entry name" value="Nucleotide cyclase"/>
    <property type="match status" value="1"/>
</dbReference>
<keyword evidence="1" id="KW-1133">Transmembrane helix</keyword>
<feature type="domain" description="GGDEF" evidence="3">
    <location>
        <begin position="384"/>
        <end position="526"/>
    </location>
</feature>
<dbReference type="KEGG" id="mmaa:FR932_09675"/>
<feature type="transmembrane region" description="Helical" evidence="1">
    <location>
        <begin position="280"/>
        <end position="301"/>
    </location>
</feature>
<dbReference type="Pfam" id="PF00990">
    <property type="entry name" value="GGDEF"/>
    <property type="match status" value="1"/>
</dbReference>
<dbReference type="SUPFAM" id="SSF141868">
    <property type="entry name" value="EAL domain-like"/>
    <property type="match status" value="1"/>
</dbReference>
<keyword evidence="5" id="KW-1185">Reference proteome</keyword>
<dbReference type="OrthoDB" id="9804951at2"/>
<reference evidence="4 5" key="1">
    <citation type="submission" date="2019-09" db="EMBL/GenBank/DDBJ databases">
        <title>Hybrid Assembly of the complete Genome of the Deep-Sea Bacterium Moritella marina from long Nanopore and Illumina reads.</title>
        <authorList>
            <person name="Magin S."/>
            <person name="Georgoulis A."/>
            <person name="Papadimitriou K."/>
            <person name="Iliakis G."/>
            <person name="Vorgias C.E."/>
        </authorList>
    </citation>
    <scope>NUCLEOTIDE SEQUENCE [LARGE SCALE GENOMIC DNA]</scope>
    <source>
        <strain evidence="4 5">MP-1</strain>
    </source>
</reference>
<protein>
    <submittedName>
        <fullName evidence="4">Bifunctional diguanylate cyclase/phosphodiesterase</fullName>
    </submittedName>
</protein>